<accession>A0A8S5S0N7</accession>
<protein>
    <submittedName>
        <fullName evidence="1">Uncharacterized protein</fullName>
    </submittedName>
</protein>
<reference evidence="1" key="1">
    <citation type="journal article" date="2021" name="Proc. Natl. Acad. Sci. U.S.A.">
        <title>A Catalog of Tens of Thousands of Viruses from Human Metagenomes Reveals Hidden Associations with Chronic Diseases.</title>
        <authorList>
            <person name="Tisza M.J."/>
            <person name="Buck C.B."/>
        </authorList>
    </citation>
    <scope>NUCLEOTIDE SEQUENCE</scope>
    <source>
        <strain evidence="1">Ct8Lf7</strain>
    </source>
</reference>
<dbReference type="EMBL" id="BK032511">
    <property type="protein sequence ID" value="DAF44473.1"/>
    <property type="molecule type" value="Genomic_DNA"/>
</dbReference>
<proteinExistence type="predicted"/>
<evidence type="ECO:0000313" key="1">
    <source>
        <dbReference type="EMBL" id="DAF44473.1"/>
    </source>
</evidence>
<organism evidence="1">
    <name type="scientific">Podoviridae sp. ct8Lf7</name>
    <dbReference type="NCBI Taxonomy" id="2827723"/>
    <lineage>
        <taxon>Viruses</taxon>
        <taxon>Duplodnaviria</taxon>
        <taxon>Heunggongvirae</taxon>
        <taxon>Uroviricota</taxon>
        <taxon>Caudoviricetes</taxon>
    </lineage>
</organism>
<name>A0A8S5S0N7_9CAUD</name>
<sequence length="36" mass="4109">MEATIPVLGQIVFYSLLSYQKRILCQLLVHIGANLY</sequence>